<dbReference type="InterPro" id="IPR005119">
    <property type="entry name" value="LysR_subst-bd"/>
</dbReference>
<dbReference type="OrthoDB" id="5946420at2"/>
<comment type="caution">
    <text evidence="6">The sequence shown here is derived from an EMBL/GenBank/DDBJ whole genome shotgun (WGS) entry which is preliminary data.</text>
</comment>
<evidence type="ECO:0000256" key="2">
    <source>
        <dbReference type="ARBA" id="ARBA00023015"/>
    </source>
</evidence>
<protein>
    <submittedName>
        <fullName evidence="6">LysR family transcriptional regulator</fullName>
    </submittedName>
</protein>
<dbReference type="Gene3D" id="3.40.190.10">
    <property type="entry name" value="Periplasmic binding protein-like II"/>
    <property type="match status" value="2"/>
</dbReference>
<feature type="domain" description="HTH lysR-type" evidence="5">
    <location>
        <begin position="4"/>
        <end position="61"/>
    </location>
</feature>
<evidence type="ECO:0000256" key="3">
    <source>
        <dbReference type="ARBA" id="ARBA00023125"/>
    </source>
</evidence>
<organism evidence="6 7">
    <name type="scientific">Stenotrophomonas terrae</name>
    <dbReference type="NCBI Taxonomy" id="405446"/>
    <lineage>
        <taxon>Bacteria</taxon>
        <taxon>Pseudomonadati</taxon>
        <taxon>Pseudomonadota</taxon>
        <taxon>Gammaproteobacteria</taxon>
        <taxon>Lysobacterales</taxon>
        <taxon>Lysobacteraceae</taxon>
        <taxon>Stenotrophomonas</taxon>
    </lineage>
</organism>
<evidence type="ECO:0000256" key="4">
    <source>
        <dbReference type="ARBA" id="ARBA00023163"/>
    </source>
</evidence>
<dbReference type="InterPro" id="IPR000847">
    <property type="entry name" value="LysR_HTH_N"/>
</dbReference>
<dbReference type="AlphaFoldDB" id="A0A0R0CSE5"/>
<dbReference type="Gene3D" id="1.10.10.10">
    <property type="entry name" value="Winged helix-like DNA-binding domain superfamily/Winged helix DNA-binding domain"/>
    <property type="match status" value="1"/>
</dbReference>
<accession>A0A0R0CSE5</accession>
<dbReference type="SUPFAM" id="SSF53850">
    <property type="entry name" value="Periplasmic binding protein-like II"/>
    <property type="match status" value="1"/>
</dbReference>
<keyword evidence="4" id="KW-0804">Transcription</keyword>
<sequence length="282" mass="30366">MKPLDIAAVRAFVVAAELRSFTRAGDVLGTTQSSISLKLSKLEGQLGRRLMERSPRHVRLSAEGLAFLDAARGLIEAHDRAAASFEVEERRLVVGVNHALIGSELPALLRRINAHDPSLRVEMRVGGTRELMALYDQGELDAAWVLRPDDHRKRSKAIYAEPFSWVATPGWQAAKGAPLLLATQGETCRIRNAATAVLDKAGIEWTEIFIGKGAATIGAAAAAGMAVAIMAIRTAPSGTVDVGEALGLPPVPAQEVLLYSSLNDRRSREALRLMSLAFQQMT</sequence>
<dbReference type="Proteomes" id="UP000051863">
    <property type="component" value="Unassembled WGS sequence"/>
</dbReference>
<dbReference type="InterPro" id="IPR036388">
    <property type="entry name" value="WH-like_DNA-bd_sf"/>
</dbReference>
<dbReference type="SUPFAM" id="SSF46785">
    <property type="entry name" value="Winged helix' DNA-binding domain"/>
    <property type="match status" value="1"/>
</dbReference>
<dbReference type="InterPro" id="IPR036390">
    <property type="entry name" value="WH_DNA-bd_sf"/>
</dbReference>
<dbReference type="InterPro" id="IPR050176">
    <property type="entry name" value="LTTR"/>
</dbReference>
<proteinExistence type="inferred from homology"/>
<dbReference type="PANTHER" id="PTHR30579:SF7">
    <property type="entry name" value="HTH-TYPE TRANSCRIPTIONAL REGULATOR LRHA-RELATED"/>
    <property type="match status" value="1"/>
</dbReference>
<dbReference type="PANTHER" id="PTHR30579">
    <property type="entry name" value="TRANSCRIPTIONAL REGULATOR"/>
    <property type="match status" value="1"/>
</dbReference>
<keyword evidence="3" id="KW-0238">DNA-binding</keyword>
<dbReference type="Pfam" id="PF03466">
    <property type="entry name" value="LysR_substrate"/>
    <property type="match status" value="1"/>
</dbReference>
<evidence type="ECO:0000259" key="5">
    <source>
        <dbReference type="PROSITE" id="PS50931"/>
    </source>
</evidence>
<evidence type="ECO:0000313" key="6">
    <source>
        <dbReference type="EMBL" id="KRG68548.1"/>
    </source>
</evidence>
<gene>
    <name evidence="6" type="ORF">ABB27_07445</name>
</gene>
<evidence type="ECO:0000313" key="7">
    <source>
        <dbReference type="Proteomes" id="UP000051863"/>
    </source>
</evidence>
<dbReference type="EMBL" id="LDJJ01000021">
    <property type="protein sequence ID" value="KRG68548.1"/>
    <property type="molecule type" value="Genomic_DNA"/>
</dbReference>
<comment type="similarity">
    <text evidence="1">Belongs to the LysR transcriptional regulatory family.</text>
</comment>
<keyword evidence="7" id="KW-1185">Reference proteome</keyword>
<evidence type="ECO:0000256" key="1">
    <source>
        <dbReference type="ARBA" id="ARBA00009437"/>
    </source>
</evidence>
<dbReference type="PATRIC" id="fig|405446.3.peg.934"/>
<name>A0A0R0CSE5_9GAMM</name>
<keyword evidence="2" id="KW-0805">Transcription regulation</keyword>
<dbReference type="PROSITE" id="PS50931">
    <property type="entry name" value="HTH_LYSR"/>
    <property type="match status" value="1"/>
</dbReference>
<dbReference type="Pfam" id="PF00126">
    <property type="entry name" value="HTH_1"/>
    <property type="match status" value="1"/>
</dbReference>
<dbReference type="GO" id="GO:0003677">
    <property type="term" value="F:DNA binding"/>
    <property type="evidence" value="ECO:0007669"/>
    <property type="project" value="UniProtKB-KW"/>
</dbReference>
<reference evidence="6 7" key="1">
    <citation type="submission" date="2015-05" db="EMBL/GenBank/DDBJ databases">
        <title>Genome sequencing and analysis of members of genus Stenotrophomonas.</title>
        <authorList>
            <person name="Patil P.P."/>
            <person name="Midha S."/>
            <person name="Patil P.B."/>
        </authorList>
    </citation>
    <scope>NUCLEOTIDE SEQUENCE [LARGE SCALE GENOMIC DNA]</scope>
    <source>
        <strain evidence="6 7">DSM 18941</strain>
    </source>
</reference>
<dbReference type="GO" id="GO:0003700">
    <property type="term" value="F:DNA-binding transcription factor activity"/>
    <property type="evidence" value="ECO:0007669"/>
    <property type="project" value="InterPro"/>
</dbReference>